<proteinExistence type="predicted"/>
<feature type="domain" description="HNH nuclease" evidence="1">
    <location>
        <begin position="325"/>
        <end position="377"/>
    </location>
</feature>
<evidence type="ECO:0000313" key="3">
    <source>
        <dbReference type="Proteomes" id="UP000232221"/>
    </source>
</evidence>
<dbReference type="SMART" id="SM00507">
    <property type="entry name" value="HNHc"/>
    <property type="match status" value="1"/>
</dbReference>
<keyword evidence="3" id="KW-1185">Reference proteome</keyword>
<dbReference type="InterPro" id="IPR002711">
    <property type="entry name" value="HNH"/>
</dbReference>
<reference evidence="2 3" key="1">
    <citation type="submission" date="2017-11" db="EMBL/GenBank/DDBJ databases">
        <title>Genome sequence of Mesoplasma coleopterae BARC 779 (ATCC 49583).</title>
        <authorList>
            <person name="Lo W.-S."/>
            <person name="Kuo C.-H."/>
        </authorList>
    </citation>
    <scope>NUCLEOTIDE SEQUENCE [LARGE SCALE GENOMIC DNA]</scope>
    <source>
        <strain evidence="2 3">BARC 779</strain>
    </source>
</reference>
<dbReference type="Pfam" id="PF03235">
    <property type="entry name" value="GmrSD_N"/>
    <property type="match status" value="1"/>
</dbReference>
<dbReference type="KEGG" id="mcol:MCOLE_v1c03160"/>
<dbReference type="RefSeq" id="WP_206335763.1">
    <property type="nucleotide sequence ID" value="NZ_CP024968.1"/>
</dbReference>
<accession>A0A2K8P3X3</accession>
<sequence length="387" mass="45510">MNKINILELSPIDLIKKRYNYDTKYQRDVAWAKKNWSLLIDSLMNDYFIPPILIANNEVIDGKQRILAIEKFINGEFKWKNVVDETSKEKYFSDFNDNEKAIFNLSTLKIFDLGKINEEKVIETFIRINNGSIKLNKAEMKLAEALPENRVFIKEITKNENIKLLTNGKKNDSRFKNEDLIIRCLSILFINQTNTKDVRNYSNRILKESLPEELEKLKIKVNETIDLMYSILKNTTIPIKSFNTIFEAIFIAFYKNLGHKKSLIENEEIIRFQIYTSIEEIIGGQMGGGIKFDSMDYISERIRKIEEIIKPFIKDLKRSYNYDDRIWAWNNLPHKCAECDLVFSNLNECQMDHIKPWIKGGKTERSNLQLLCPTCNIKKSDKFQKLN</sequence>
<dbReference type="GO" id="GO:0008270">
    <property type="term" value="F:zinc ion binding"/>
    <property type="evidence" value="ECO:0007669"/>
    <property type="project" value="InterPro"/>
</dbReference>
<protein>
    <recommendedName>
        <fullName evidence="1">HNH nuclease domain-containing protein</fullName>
    </recommendedName>
</protein>
<dbReference type="EMBL" id="CP024968">
    <property type="protein sequence ID" value="ATZ20830.1"/>
    <property type="molecule type" value="Genomic_DNA"/>
</dbReference>
<dbReference type="CDD" id="cd00085">
    <property type="entry name" value="HNHc"/>
    <property type="match status" value="1"/>
</dbReference>
<dbReference type="Gene3D" id="1.10.30.50">
    <property type="match status" value="1"/>
</dbReference>
<dbReference type="GO" id="GO:0004519">
    <property type="term" value="F:endonuclease activity"/>
    <property type="evidence" value="ECO:0007669"/>
    <property type="project" value="InterPro"/>
</dbReference>
<name>A0A2K8P3X3_9MOLU</name>
<dbReference type="AlphaFoldDB" id="A0A2K8P3X3"/>
<organism evidence="2 3">
    <name type="scientific">Mesoplasma coleopterae</name>
    <dbReference type="NCBI Taxonomy" id="324078"/>
    <lineage>
        <taxon>Bacteria</taxon>
        <taxon>Bacillati</taxon>
        <taxon>Mycoplasmatota</taxon>
        <taxon>Mollicutes</taxon>
        <taxon>Entomoplasmatales</taxon>
        <taxon>Entomoplasmataceae</taxon>
        <taxon>Mesoplasma</taxon>
    </lineage>
</organism>
<gene>
    <name evidence="2" type="ORF">MCOLE_v1c03160</name>
</gene>
<evidence type="ECO:0000313" key="2">
    <source>
        <dbReference type="EMBL" id="ATZ20830.1"/>
    </source>
</evidence>
<dbReference type="InterPro" id="IPR004919">
    <property type="entry name" value="GmrSD_N"/>
</dbReference>
<dbReference type="InterPro" id="IPR003615">
    <property type="entry name" value="HNH_nuc"/>
</dbReference>
<evidence type="ECO:0000259" key="1">
    <source>
        <dbReference type="SMART" id="SM00507"/>
    </source>
</evidence>
<dbReference type="PANTHER" id="PTHR39639:SF1">
    <property type="entry name" value="DUF262 DOMAIN-CONTAINING PROTEIN"/>
    <property type="match status" value="1"/>
</dbReference>
<dbReference type="Pfam" id="PF01844">
    <property type="entry name" value="HNH"/>
    <property type="match status" value="1"/>
</dbReference>
<dbReference type="PANTHER" id="PTHR39639">
    <property type="entry name" value="CHROMOSOME 16, WHOLE GENOME SHOTGUN SEQUENCE"/>
    <property type="match status" value="1"/>
</dbReference>
<dbReference type="Proteomes" id="UP000232221">
    <property type="component" value="Chromosome"/>
</dbReference>
<dbReference type="GO" id="GO:0003676">
    <property type="term" value="F:nucleic acid binding"/>
    <property type="evidence" value="ECO:0007669"/>
    <property type="project" value="InterPro"/>
</dbReference>